<dbReference type="SUPFAM" id="SSF101904">
    <property type="entry name" value="GyrA/ParC C-terminal domain-like"/>
    <property type="match status" value="1"/>
</dbReference>
<protein>
    <recommendedName>
        <fullName evidence="3">DNA topoisomerase (ATP-hydrolyzing)</fullName>
        <ecNumber evidence="3">5.6.2.2</ecNumber>
    </recommendedName>
</protein>
<comment type="subunit">
    <text evidence="7">Heterotetramer composed of ParC and ParE.</text>
</comment>
<keyword evidence="12" id="KW-1185">Reference proteome</keyword>
<dbReference type="InterPro" id="IPR035516">
    <property type="entry name" value="Gyrase/topoIV_suA_C"/>
</dbReference>
<dbReference type="GO" id="GO:0003918">
    <property type="term" value="F:DNA topoisomerase type II (double strand cut, ATP-hydrolyzing) activity"/>
    <property type="evidence" value="ECO:0007669"/>
    <property type="project" value="UniProtKB-EC"/>
</dbReference>
<evidence type="ECO:0000313" key="11">
    <source>
        <dbReference type="EMBL" id="KAL3796886.1"/>
    </source>
</evidence>
<evidence type="ECO:0000256" key="9">
    <source>
        <dbReference type="SAM" id="MobiDB-lite"/>
    </source>
</evidence>
<dbReference type="FunFam" id="2.120.10.90:FF:000005">
    <property type="entry name" value="DNA topoisomerase 4 subunit A"/>
    <property type="match status" value="1"/>
</dbReference>
<accession>A0ABD3QAE9</accession>
<evidence type="ECO:0000256" key="1">
    <source>
        <dbReference type="ARBA" id="ARBA00000185"/>
    </source>
</evidence>
<dbReference type="AlphaFoldDB" id="A0ABD3QAE9"/>
<dbReference type="SUPFAM" id="SSF56719">
    <property type="entry name" value="Type II DNA topoisomerase"/>
    <property type="match status" value="1"/>
</dbReference>
<comment type="catalytic activity">
    <reaction evidence="1 8">
        <text>ATP-dependent breakage, passage and rejoining of double-stranded DNA.</text>
        <dbReference type="EC" id="5.6.2.2"/>
    </reaction>
</comment>
<dbReference type="EMBL" id="JABMIG020000059">
    <property type="protein sequence ID" value="KAL3796886.1"/>
    <property type="molecule type" value="Genomic_DNA"/>
</dbReference>
<name>A0ABD3QAE9_9STRA</name>
<dbReference type="Gene3D" id="3.90.199.10">
    <property type="entry name" value="Topoisomerase II, domain 5"/>
    <property type="match status" value="1"/>
</dbReference>
<dbReference type="CDD" id="cd00187">
    <property type="entry name" value="TOP4c"/>
    <property type="match status" value="1"/>
</dbReference>
<organism evidence="11 12">
    <name type="scientific">Cyclotella cryptica</name>
    <dbReference type="NCBI Taxonomy" id="29204"/>
    <lineage>
        <taxon>Eukaryota</taxon>
        <taxon>Sar</taxon>
        <taxon>Stramenopiles</taxon>
        <taxon>Ochrophyta</taxon>
        <taxon>Bacillariophyta</taxon>
        <taxon>Coscinodiscophyceae</taxon>
        <taxon>Thalassiosirophycidae</taxon>
        <taxon>Stephanodiscales</taxon>
        <taxon>Stephanodiscaceae</taxon>
        <taxon>Cyclotella</taxon>
    </lineage>
</organism>
<dbReference type="Gene3D" id="1.10.268.10">
    <property type="entry name" value="Topoisomerase, domain 3"/>
    <property type="match status" value="1"/>
</dbReference>
<evidence type="ECO:0000256" key="4">
    <source>
        <dbReference type="ARBA" id="ARBA00023029"/>
    </source>
</evidence>
<reference evidence="11 12" key="1">
    <citation type="journal article" date="2020" name="G3 (Bethesda)">
        <title>Improved Reference Genome for Cyclotella cryptica CCMP332, a Model for Cell Wall Morphogenesis, Salinity Adaptation, and Lipid Production in Diatoms (Bacillariophyta).</title>
        <authorList>
            <person name="Roberts W.R."/>
            <person name="Downey K.M."/>
            <person name="Ruck E.C."/>
            <person name="Traller J.C."/>
            <person name="Alverson A.J."/>
        </authorList>
    </citation>
    <scope>NUCLEOTIDE SEQUENCE [LARGE SCALE GENOMIC DNA]</scope>
    <source>
        <strain evidence="11 12">CCMP332</strain>
    </source>
</reference>
<evidence type="ECO:0000256" key="8">
    <source>
        <dbReference type="PROSITE-ProRule" id="PRU01384"/>
    </source>
</evidence>
<dbReference type="PANTHER" id="PTHR43493">
    <property type="entry name" value="DNA GYRASE/TOPOISOMERASE SUBUNIT A"/>
    <property type="match status" value="1"/>
</dbReference>
<dbReference type="Proteomes" id="UP001516023">
    <property type="component" value="Unassembled WGS sequence"/>
</dbReference>
<dbReference type="NCBIfam" id="TIGR01063">
    <property type="entry name" value="gyrA"/>
    <property type="match status" value="1"/>
</dbReference>
<feature type="region of interest" description="Disordered" evidence="9">
    <location>
        <begin position="9"/>
        <end position="35"/>
    </location>
</feature>
<dbReference type="PROSITE" id="PS52040">
    <property type="entry name" value="TOPO_IIA"/>
    <property type="match status" value="1"/>
</dbReference>
<evidence type="ECO:0000256" key="2">
    <source>
        <dbReference type="ARBA" id="ARBA00008263"/>
    </source>
</evidence>
<evidence type="ECO:0000313" key="12">
    <source>
        <dbReference type="Proteomes" id="UP001516023"/>
    </source>
</evidence>
<keyword evidence="6 8" id="KW-0413">Isomerase</keyword>
<dbReference type="InterPro" id="IPR002205">
    <property type="entry name" value="Topo_IIA_dom_A"/>
</dbReference>
<evidence type="ECO:0000256" key="6">
    <source>
        <dbReference type="ARBA" id="ARBA00023235"/>
    </source>
</evidence>
<dbReference type="Pfam" id="PF00521">
    <property type="entry name" value="DNA_topoisoIV"/>
    <property type="match status" value="1"/>
</dbReference>
<dbReference type="Gene3D" id="3.30.1360.40">
    <property type="match status" value="1"/>
</dbReference>
<dbReference type="Pfam" id="PF03989">
    <property type="entry name" value="DNA_gyraseA_C"/>
    <property type="match status" value="6"/>
</dbReference>
<dbReference type="InterPro" id="IPR006691">
    <property type="entry name" value="GyrA/parC_rep"/>
</dbReference>
<dbReference type="InterPro" id="IPR013757">
    <property type="entry name" value="Topo_IIA_A_a_sf"/>
</dbReference>
<gene>
    <name evidence="11" type="ORF">HJC23_008839</name>
</gene>
<dbReference type="GO" id="GO:0003677">
    <property type="term" value="F:DNA binding"/>
    <property type="evidence" value="ECO:0007669"/>
    <property type="project" value="UniProtKB-UniRule"/>
</dbReference>
<keyword evidence="5 8" id="KW-0238">DNA-binding</keyword>
<dbReference type="NCBIfam" id="NF004043">
    <property type="entry name" value="PRK05560.1"/>
    <property type="match status" value="1"/>
</dbReference>
<dbReference type="Gene3D" id="2.120.10.90">
    <property type="entry name" value="DNA gyrase/topoisomerase IV, subunit A, C-terminal"/>
    <property type="match status" value="1"/>
</dbReference>
<keyword evidence="4 8" id="KW-0799">Topoisomerase</keyword>
<dbReference type="NCBIfam" id="NF004044">
    <property type="entry name" value="PRK05561.1"/>
    <property type="match status" value="1"/>
</dbReference>
<evidence type="ECO:0000256" key="7">
    <source>
        <dbReference type="ARBA" id="ARBA00063644"/>
    </source>
</evidence>
<dbReference type="FunFam" id="3.30.1360.40:FF:000002">
    <property type="entry name" value="DNA gyrase subunit A"/>
    <property type="match status" value="1"/>
</dbReference>
<dbReference type="InterPro" id="IPR013758">
    <property type="entry name" value="Topo_IIA_A/C_ab"/>
</dbReference>
<dbReference type="PANTHER" id="PTHR43493:SF5">
    <property type="entry name" value="DNA GYRASE SUBUNIT A, CHLOROPLASTIC_MITOCHONDRIAL"/>
    <property type="match status" value="1"/>
</dbReference>
<dbReference type="GO" id="GO:0006265">
    <property type="term" value="P:DNA topological change"/>
    <property type="evidence" value="ECO:0007669"/>
    <property type="project" value="UniProtKB-UniRule"/>
</dbReference>
<evidence type="ECO:0000256" key="3">
    <source>
        <dbReference type="ARBA" id="ARBA00012895"/>
    </source>
</evidence>
<comment type="caution">
    <text evidence="11">The sequence shown here is derived from an EMBL/GenBank/DDBJ whole genome shotgun (WGS) entry which is preliminary data.</text>
</comment>
<proteinExistence type="inferred from homology"/>
<evidence type="ECO:0000256" key="5">
    <source>
        <dbReference type="ARBA" id="ARBA00023125"/>
    </source>
</evidence>
<dbReference type="InterPro" id="IPR050220">
    <property type="entry name" value="Type_II_DNA_Topoisomerases"/>
</dbReference>
<dbReference type="FunFam" id="1.10.268.10:FF:000001">
    <property type="entry name" value="DNA gyrase subunit A"/>
    <property type="match status" value="1"/>
</dbReference>
<evidence type="ECO:0000259" key="10">
    <source>
        <dbReference type="PROSITE" id="PS52040"/>
    </source>
</evidence>
<dbReference type="InterPro" id="IPR013760">
    <property type="entry name" value="Topo_IIA-like_dom_sf"/>
</dbReference>
<feature type="active site" description="O-(5'-phospho-DNA)-tyrosine intermediate" evidence="8">
    <location>
        <position position="226"/>
    </location>
</feature>
<comment type="similarity">
    <text evidence="2">Belongs to the type II topoisomerase GyrA/ParC subunit family.</text>
</comment>
<sequence>MDMLQLIRHSKRETMSCSASSNQGDRRRRRRRQNGINKTTSHVECLLVVLVALLLSCIPCIRSFAPSPRRSAMSKRSIPILSLSTDEAGSTPTESEMASAANEFLLSSSQRQHTIDLPDEVSNSFMQYALSIILGRALPDARDGMKPVHRRILYAMNGLGLGPSGAYRKCARVVGEVLGKYHPHGDSAVYDALVRLAQPFSTNQPLIDGHGNFGSIDADPPAAMRYTECRLTRLASETLLDDINMDTVQFLPNFDGSEYEPAVLPAKVPILLLNGGAGIAVGMATNVPPHNLGELMDACVQMVKGRNHGVEIDDAKLWKIVPGPDFPTGACIIGKSGAKSLYTTGNGGIVMRAVMHLEEVSSSKKKRNAIIVTELPYQVNKAALLERIASLVNEKKLDGIADLRDESDRDGIRMVIELKRDAVAAVVQNNLLKKTALESTFSGNFLALFGSGTVPQRFTLREALDCFLDFRFQTIRNKCIFQLDKVENRAHIVDGLLVALEFTDRVIEIVRNAPDQASARAALMDPDTPELCLSSAQADAVLKLQLGQLTRLNGDKLRDEKKTLTESQATLQNLLTNDTAVRDSMIEEFESLKKRFATPRKTKILPDEDEALSEIDYIQNERSVIVVTRGGYIKRMPLKTFETQNRGTRGKRGASNNMSDDNEVAHFFSCNDHDTILMTTQSGIAYGLRAYQVPEGSRTAKGAPIPSVLPVKSEDVITSVLPVSEFSKNEFIVLATEFGWIKKTPLAAFENLTSRGLIIASLADGDRLNWCEKCTDADDILLGSTRGQATRFSASELRPTGRTSRGVKSMTLKKGDTIADMNVLRKDDEYVLAVTTEGYGKRVKTDEFRKTARGGSGVIAIKFKAGRVDDRISTMRVVNEEDEILLITSQGVIVRQKVKDIPCQGRSATGVLVQKVDVKNGDTISTVSIVPREEEENGN</sequence>
<dbReference type="EC" id="5.6.2.2" evidence="3"/>
<feature type="domain" description="Topo IIA-type catalytic" evidence="10">
    <location>
        <begin position="138"/>
        <end position="617"/>
    </location>
</feature>
<dbReference type="SMART" id="SM00434">
    <property type="entry name" value="TOP4c"/>
    <property type="match status" value="1"/>
</dbReference>